<name>T1AFJ6_9ZZZZ</name>
<dbReference type="EMBL" id="AUZZ01007886">
    <property type="protein sequence ID" value="EQD40685.1"/>
    <property type="molecule type" value="Genomic_DNA"/>
</dbReference>
<sequence>MRPVHIVTLAAQKGGAAKTTLAVHLAVEAERAGERVVLVDTDPQGSAVAWAMVRGEPSPVVVAATAAQLNDVIEASRHDGMTLMIIDTPPHAAPGAASATKVADLVLVPVRPSAFDLAAAASSAAIARTAKRAAFILS</sequence>
<proteinExistence type="predicted"/>
<reference evidence="2" key="1">
    <citation type="submission" date="2013-08" db="EMBL/GenBank/DDBJ databases">
        <authorList>
            <person name="Mendez C."/>
            <person name="Richter M."/>
            <person name="Ferrer M."/>
            <person name="Sanchez J."/>
        </authorList>
    </citation>
    <scope>NUCLEOTIDE SEQUENCE</scope>
</reference>
<evidence type="ECO:0000313" key="2">
    <source>
        <dbReference type="EMBL" id="EQD40685.1"/>
    </source>
</evidence>
<organism evidence="2">
    <name type="scientific">mine drainage metagenome</name>
    <dbReference type="NCBI Taxonomy" id="410659"/>
    <lineage>
        <taxon>unclassified sequences</taxon>
        <taxon>metagenomes</taxon>
        <taxon>ecological metagenomes</taxon>
    </lineage>
</organism>
<dbReference type="InterPro" id="IPR050678">
    <property type="entry name" value="DNA_Partitioning_ATPase"/>
</dbReference>
<dbReference type="CDD" id="cd02042">
    <property type="entry name" value="ParAB_family"/>
    <property type="match status" value="1"/>
</dbReference>
<comment type="caution">
    <text evidence="2">The sequence shown here is derived from an EMBL/GenBank/DDBJ whole genome shotgun (WGS) entry which is preliminary data.</text>
</comment>
<dbReference type="InterPro" id="IPR002586">
    <property type="entry name" value="CobQ/CobB/MinD/ParA_Nub-bd_dom"/>
</dbReference>
<dbReference type="Gene3D" id="3.40.50.300">
    <property type="entry name" value="P-loop containing nucleotide triphosphate hydrolases"/>
    <property type="match status" value="1"/>
</dbReference>
<accession>T1AFJ6</accession>
<dbReference type="InterPro" id="IPR027417">
    <property type="entry name" value="P-loop_NTPase"/>
</dbReference>
<dbReference type="Pfam" id="PF01656">
    <property type="entry name" value="CbiA"/>
    <property type="match status" value="1"/>
</dbReference>
<dbReference type="PANTHER" id="PTHR13696">
    <property type="entry name" value="P-LOOP CONTAINING NUCLEOSIDE TRIPHOSPHATE HYDROLASE"/>
    <property type="match status" value="1"/>
</dbReference>
<evidence type="ECO:0000259" key="1">
    <source>
        <dbReference type="Pfam" id="PF01656"/>
    </source>
</evidence>
<feature type="domain" description="CobQ/CobB/MinD/ParA nucleotide binding" evidence="1">
    <location>
        <begin position="7"/>
        <end position="75"/>
    </location>
</feature>
<dbReference type="PANTHER" id="PTHR13696:SF96">
    <property type="entry name" value="COBQ_COBB_MIND_PARA NUCLEOTIDE BINDING DOMAIN-CONTAINING PROTEIN"/>
    <property type="match status" value="1"/>
</dbReference>
<gene>
    <name evidence="2" type="ORF">B2A_10951</name>
</gene>
<protein>
    <submittedName>
        <fullName evidence="2">Cobyrinic acid ac-diamide synthase</fullName>
    </submittedName>
</protein>
<dbReference type="AlphaFoldDB" id="T1AFJ6"/>
<reference evidence="2" key="2">
    <citation type="journal article" date="2014" name="ISME J.">
        <title>Microbial stratification in low pH oxic and suboxic macroscopic growths along an acid mine drainage.</title>
        <authorList>
            <person name="Mendez-Garcia C."/>
            <person name="Mesa V."/>
            <person name="Sprenger R.R."/>
            <person name="Richter M."/>
            <person name="Diez M.S."/>
            <person name="Solano J."/>
            <person name="Bargiela R."/>
            <person name="Golyshina O.V."/>
            <person name="Manteca A."/>
            <person name="Ramos J.L."/>
            <person name="Gallego J.R."/>
            <person name="Llorente I."/>
            <person name="Martins Dos Santos V.A."/>
            <person name="Jensen O.N."/>
            <person name="Pelaez A.I."/>
            <person name="Sanchez J."/>
            <person name="Ferrer M."/>
        </authorList>
    </citation>
    <scope>NUCLEOTIDE SEQUENCE</scope>
</reference>
<dbReference type="SUPFAM" id="SSF52540">
    <property type="entry name" value="P-loop containing nucleoside triphosphate hydrolases"/>
    <property type="match status" value="1"/>
</dbReference>
<feature type="non-terminal residue" evidence="2">
    <location>
        <position position="138"/>
    </location>
</feature>